<sequence>MIPTTKILMTNSISNNGPSCPPGNPSLKSLKTDNLQDRQEQQVFDPEIEQLADEYELGIGKKGHILEMIWENCKNIQGKAKEWWYDYWLEEDEKQENGDKKYDPPMVHLETFEVTRYSFDNGNSFICCGTWKDIIKIVHLRIPKSLKHWSHGRSDLRYNRKALVMGLGIVQLMADNGGGMTPDKMRGCMSLGYSEKRKLANSIGQSDVLVFTRNRGQDFGRPTQSIRMLSYTFLMETGEQDIVVPMMRRMGNDSADYLKKNKWIHWIEAACTPYVRFHQLPRGAGSYLDFSGGMDLLRVHPWFLHSNATSHKWALRAFAKLLNNSLDEVRTEATYVKVDMLNNEKDTRYKMLLIEDNGGGMTPDKMHGCMSLGYYEKSKLANTIGEFLRPTQSIGMLSYTFLMETGKQDIVVPMDTAKYEDPTSLFAHLLIAGIHPNANLGLVKNAFATRKKWEDKSDKTDVMDMKVMQFRSAPSVMVEP</sequence>
<reference evidence="1" key="1">
    <citation type="journal article" date="2022" name="Int. J. Mol. Sci.">
        <title>Draft Genome of Tanacetum Coccineum: Genomic Comparison of Closely Related Tanacetum-Family Plants.</title>
        <authorList>
            <person name="Yamashiro T."/>
            <person name="Shiraishi A."/>
            <person name="Nakayama K."/>
            <person name="Satake H."/>
        </authorList>
    </citation>
    <scope>NUCLEOTIDE SEQUENCE</scope>
</reference>
<proteinExistence type="predicted"/>
<dbReference type="Gene3D" id="3.30.565.10">
    <property type="entry name" value="Histidine kinase-like ATPase, C-terminal domain"/>
    <property type="match status" value="1"/>
</dbReference>
<dbReference type="EMBL" id="BQNB010019357">
    <property type="protein sequence ID" value="GJT84426.1"/>
    <property type="molecule type" value="Genomic_DNA"/>
</dbReference>
<gene>
    <name evidence="1" type="ORF">Tco_1058768</name>
</gene>
<reference evidence="1" key="2">
    <citation type="submission" date="2022-01" db="EMBL/GenBank/DDBJ databases">
        <authorList>
            <person name="Yamashiro T."/>
            <person name="Shiraishi A."/>
            <person name="Satake H."/>
            <person name="Nakayama K."/>
        </authorList>
    </citation>
    <scope>NUCLEOTIDE SEQUENCE</scope>
</reference>
<dbReference type="Pfam" id="PF13589">
    <property type="entry name" value="HATPase_c_3"/>
    <property type="match status" value="1"/>
</dbReference>
<dbReference type="SUPFAM" id="SSF55874">
    <property type="entry name" value="ATPase domain of HSP90 chaperone/DNA topoisomerase II/histidine kinase"/>
    <property type="match status" value="1"/>
</dbReference>
<dbReference type="Proteomes" id="UP001151760">
    <property type="component" value="Unassembled WGS sequence"/>
</dbReference>
<dbReference type="InterPro" id="IPR045261">
    <property type="entry name" value="MORC_ATPase"/>
</dbReference>
<accession>A0ABQ5H973</accession>
<organism evidence="1 2">
    <name type="scientific">Tanacetum coccineum</name>
    <dbReference type="NCBI Taxonomy" id="301880"/>
    <lineage>
        <taxon>Eukaryota</taxon>
        <taxon>Viridiplantae</taxon>
        <taxon>Streptophyta</taxon>
        <taxon>Embryophyta</taxon>
        <taxon>Tracheophyta</taxon>
        <taxon>Spermatophyta</taxon>
        <taxon>Magnoliopsida</taxon>
        <taxon>eudicotyledons</taxon>
        <taxon>Gunneridae</taxon>
        <taxon>Pentapetalae</taxon>
        <taxon>asterids</taxon>
        <taxon>campanulids</taxon>
        <taxon>Asterales</taxon>
        <taxon>Asteraceae</taxon>
        <taxon>Asteroideae</taxon>
        <taxon>Anthemideae</taxon>
        <taxon>Anthemidinae</taxon>
        <taxon>Tanacetum</taxon>
    </lineage>
</organism>
<dbReference type="InterPro" id="IPR036890">
    <property type="entry name" value="HATPase_C_sf"/>
</dbReference>
<evidence type="ECO:0000313" key="2">
    <source>
        <dbReference type="Proteomes" id="UP001151760"/>
    </source>
</evidence>
<name>A0ABQ5H973_9ASTR</name>
<dbReference type="PANTHER" id="PTHR23336:SF72">
    <property type="entry name" value="PROTEIN MICRORCHIDIA 5"/>
    <property type="match status" value="1"/>
</dbReference>
<dbReference type="PANTHER" id="PTHR23336">
    <property type="entry name" value="ZINC FINGER CW-TYPE COILED-COIL DOMAIN PROTEIN 3"/>
    <property type="match status" value="1"/>
</dbReference>
<keyword evidence="2" id="KW-1185">Reference proteome</keyword>
<protein>
    <submittedName>
        <fullName evidence="1">Microrchidia 7-like protein</fullName>
    </submittedName>
</protein>
<evidence type="ECO:0000313" key="1">
    <source>
        <dbReference type="EMBL" id="GJT84426.1"/>
    </source>
</evidence>
<comment type="caution">
    <text evidence="1">The sequence shown here is derived from an EMBL/GenBank/DDBJ whole genome shotgun (WGS) entry which is preliminary data.</text>
</comment>